<dbReference type="SUPFAM" id="SSF52266">
    <property type="entry name" value="SGNH hydrolase"/>
    <property type="match status" value="1"/>
</dbReference>
<dbReference type="Pfam" id="PF13472">
    <property type="entry name" value="Lipase_GDSL_2"/>
    <property type="match status" value="1"/>
</dbReference>
<dbReference type="AlphaFoldDB" id="A0A1H4KG87"/>
<keyword evidence="3" id="KW-1185">Reference proteome</keyword>
<dbReference type="InterPro" id="IPR036514">
    <property type="entry name" value="SGNH_hydro_sf"/>
</dbReference>
<evidence type="ECO:0000313" key="2">
    <source>
        <dbReference type="EMBL" id="SEB57145.1"/>
    </source>
</evidence>
<dbReference type="Proteomes" id="UP000182652">
    <property type="component" value="Unassembled WGS sequence"/>
</dbReference>
<name>A0A1H4KG87_9MICC</name>
<evidence type="ECO:0000313" key="3">
    <source>
        <dbReference type="Proteomes" id="UP000182652"/>
    </source>
</evidence>
<dbReference type="PANTHER" id="PTHR43784:SF2">
    <property type="entry name" value="GDSL-LIKE LIPASE_ACYLHYDROLASE, PUTATIVE (AFU_ORTHOLOGUE AFUA_2G00820)-RELATED"/>
    <property type="match status" value="1"/>
</dbReference>
<dbReference type="InterPro" id="IPR053140">
    <property type="entry name" value="GDSL_Rv0518-like"/>
</dbReference>
<dbReference type="Gene3D" id="3.40.50.1110">
    <property type="entry name" value="SGNH hydrolase"/>
    <property type="match status" value="1"/>
</dbReference>
<dbReference type="EMBL" id="FNSN01000003">
    <property type="protein sequence ID" value="SEB57145.1"/>
    <property type="molecule type" value="Genomic_DNA"/>
</dbReference>
<dbReference type="InterPro" id="IPR013830">
    <property type="entry name" value="SGNH_hydro"/>
</dbReference>
<sequence>MIVDLSGRLRFVALGDSFTEGVGDPAPDLPHGCRGWADRVAQELARFNPGTEYANLAIRGRRLDRIVEEQVDAALALRPTLVSFYAGGNDLLMARLDLTSLLDRLERAVRMLRESGTQVLLFTGYNVPLSPLLEPLKLRNAAYNTRVRRIARELDCPLVDYWCFERFQDRALWAPDRLHMSAEGHRYMAAKVLEVLGVPRLTAEGDAAPSSGAEAKATLARRMKDDAAWLRRDFAPWLGRKVRGVSSGDALGPRWPVPGPVDPVTGLVGFRREERLVPFGDPVGHELLDVELGHAVDVEGVAFHGGADLVQARRGQQDAAGAGRFAAGRHEQPA</sequence>
<proteinExistence type="predicted"/>
<evidence type="ECO:0000259" key="1">
    <source>
        <dbReference type="Pfam" id="PF13472"/>
    </source>
</evidence>
<dbReference type="PANTHER" id="PTHR43784">
    <property type="entry name" value="GDSL-LIKE LIPASE/ACYLHYDROLASE, PUTATIVE (AFU_ORTHOLOGUE AFUA_2G00820)-RELATED"/>
    <property type="match status" value="1"/>
</dbReference>
<dbReference type="STRING" id="156980.SAMN04489745_0616"/>
<dbReference type="CDD" id="cd01832">
    <property type="entry name" value="SGNH_hydrolase_like_1"/>
    <property type="match status" value="1"/>
</dbReference>
<reference evidence="2 3" key="1">
    <citation type="submission" date="2016-10" db="EMBL/GenBank/DDBJ databases">
        <authorList>
            <person name="de Groot N.N."/>
        </authorList>
    </citation>
    <scope>NUCLEOTIDE SEQUENCE [LARGE SCALE GENOMIC DNA]</scope>
    <source>
        <strain evidence="2 3">DSM 10495</strain>
    </source>
</reference>
<accession>A0A1H4KG87</accession>
<feature type="domain" description="SGNH hydrolase-type esterase" evidence="1">
    <location>
        <begin position="13"/>
        <end position="186"/>
    </location>
</feature>
<protein>
    <submittedName>
        <fullName evidence="2">Lysophospholipase L1</fullName>
    </submittedName>
</protein>
<gene>
    <name evidence="2" type="ORF">SAMN04489745_0616</name>
</gene>
<organism evidence="2 3">
    <name type="scientific">Arthrobacter woluwensis</name>
    <dbReference type="NCBI Taxonomy" id="156980"/>
    <lineage>
        <taxon>Bacteria</taxon>
        <taxon>Bacillati</taxon>
        <taxon>Actinomycetota</taxon>
        <taxon>Actinomycetes</taxon>
        <taxon>Micrococcales</taxon>
        <taxon>Micrococcaceae</taxon>
        <taxon>Arthrobacter</taxon>
    </lineage>
</organism>